<dbReference type="SUPFAM" id="SSF48452">
    <property type="entry name" value="TPR-like"/>
    <property type="match status" value="1"/>
</dbReference>
<evidence type="ECO:0000256" key="1">
    <source>
        <dbReference type="SAM" id="MobiDB-lite"/>
    </source>
</evidence>
<dbReference type="AlphaFoldDB" id="M7CZQ8"/>
<dbReference type="OrthoDB" id="5406098at2"/>
<organism evidence="3 4">
    <name type="scientific">Marinobacter santoriniensis NKSG1</name>
    <dbReference type="NCBI Taxonomy" id="1288826"/>
    <lineage>
        <taxon>Bacteria</taxon>
        <taxon>Pseudomonadati</taxon>
        <taxon>Pseudomonadota</taxon>
        <taxon>Gammaproteobacteria</taxon>
        <taxon>Pseudomonadales</taxon>
        <taxon>Marinobacteraceae</taxon>
        <taxon>Marinobacter</taxon>
    </lineage>
</organism>
<keyword evidence="2" id="KW-1133">Transmembrane helix</keyword>
<dbReference type="PATRIC" id="fig|1288826.3.peg.3561"/>
<evidence type="ECO:0000313" key="4">
    <source>
        <dbReference type="Proteomes" id="UP000011960"/>
    </source>
</evidence>
<feature type="compositionally biased region" description="Polar residues" evidence="1">
    <location>
        <begin position="86"/>
        <end position="99"/>
    </location>
</feature>
<proteinExistence type="predicted"/>
<reference evidence="3 4" key="1">
    <citation type="journal article" date="2013" name="Genome Announc.">
        <title>Genome Sequence of Hydrothermal Arsenic-Respiring Bacterium Marinobacter santoriniensis NKSG1T.</title>
        <authorList>
            <person name="Handley K.M."/>
            <person name="Upton M."/>
            <person name="Beatson S.A."/>
            <person name="Hery M."/>
            <person name="Lloyd J.R."/>
        </authorList>
    </citation>
    <scope>NUCLEOTIDE SEQUENCE [LARGE SCALE GENOMIC DNA]</scope>
    <source>
        <strain evidence="3 4">NKSG1</strain>
    </source>
</reference>
<feature type="transmembrane region" description="Helical" evidence="2">
    <location>
        <begin position="38"/>
        <end position="58"/>
    </location>
</feature>
<feature type="region of interest" description="Disordered" evidence="1">
    <location>
        <begin position="81"/>
        <end position="193"/>
    </location>
</feature>
<dbReference type="RefSeq" id="WP_008940703.1">
    <property type="nucleotide sequence ID" value="NZ_APAT01000029.1"/>
</dbReference>
<gene>
    <name evidence="3" type="ORF">MSNKSG1_17945</name>
</gene>
<accession>M7CZQ8</accession>
<keyword evidence="2" id="KW-0812">Transmembrane</keyword>
<dbReference type="STRING" id="1288826.MSNKSG1_17945"/>
<sequence length="372" mass="39777">MSLLNDALRAAEQRQQRSSQPGVYTGQPSATGTRSRRFPILVAVLGVIAAGSGGWYLWPDSSSTTREAVAVIPAERSAVPVAAGQHETSPAVSIEQKPTTEVPAAAHPEPVTGSKPSRHPDTDTDTADFVPDDQAGSSSDVASDRRAVEKTATVSVSTTEKPETSEASTDSEPPSPSVKQVRETPEFRDRQLSREIGDLLRSGRADEAEVRLRALLQRQQAPQSREALARGFLVSGRDQKALDWLPEEAGVGNPNLRVLRARALLAGGNLKAAVSTLRNDIPPVQSHPEYLVTLATLLQQAGENQAAAEQWTRLLASDDSRPAWWVGLAIALESQGRLDSATRAYAEAASLPGLPPALADYVRERLKTLQAG</sequence>
<dbReference type="Proteomes" id="UP000011960">
    <property type="component" value="Unassembled WGS sequence"/>
</dbReference>
<keyword evidence="4" id="KW-1185">Reference proteome</keyword>
<evidence type="ECO:0000256" key="2">
    <source>
        <dbReference type="SAM" id="Phobius"/>
    </source>
</evidence>
<name>M7CZQ8_9GAMM</name>
<dbReference type="Pfam" id="PF13432">
    <property type="entry name" value="TPR_16"/>
    <property type="match status" value="1"/>
</dbReference>
<dbReference type="EMBL" id="APAT01000029">
    <property type="protein sequence ID" value="EMP53983.1"/>
    <property type="molecule type" value="Genomic_DNA"/>
</dbReference>
<dbReference type="Gene3D" id="1.25.40.10">
    <property type="entry name" value="Tetratricopeptide repeat domain"/>
    <property type="match status" value="1"/>
</dbReference>
<feature type="region of interest" description="Disordered" evidence="1">
    <location>
        <begin position="1"/>
        <end position="32"/>
    </location>
</feature>
<comment type="caution">
    <text evidence="3">The sequence shown here is derived from an EMBL/GenBank/DDBJ whole genome shotgun (WGS) entry which is preliminary data.</text>
</comment>
<protein>
    <submittedName>
        <fullName evidence="3">TPR repeat protein</fullName>
    </submittedName>
</protein>
<feature type="compositionally biased region" description="Basic and acidic residues" evidence="1">
    <location>
        <begin position="180"/>
        <end position="193"/>
    </location>
</feature>
<evidence type="ECO:0000313" key="3">
    <source>
        <dbReference type="EMBL" id="EMP53983.1"/>
    </source>
</evidence>
<keyword evidence="2" id="KW-0472">Membrane</keyword>
<dbReference type="InterPro" id="IPR011990">
    <property type="entry name" value="TPR-like_helical_dom_sf"/>
</dbReference>
<feature type="compositionally biased region" description="Polar residues" evidence="1">
    <location>
        <begin position="152"/>
        <end position="172"/>
    </location>
</feature>
<dbReference type="eggNOG" id="COG0457">
    <property type="taxonomic scope" value="Bacteria"/>
</dbReference>